<dbReference type="STRING" id="29563.SAMN02983006_00698"/>
<dbReference type="RefSeq" id="WP_089859735.1">
    <property type="nucleotide sequence ID" value="NZ_FOTI01000006.1"/>
</dbReference>
<keyword evidence="1" id="KW-0808">Transferase</keyword>
<dbReference type="FunFam" id="3.40.50.10440:FF:000001">
    <property type="entry name" value="Dihydroxyacetone kinase, DhaK subunit"/>
    <property type="match status" value="1"/>
</dbReference>
<evidence type="ECO:0000313" key="7">
    <source>
        <dbReference type="Proteomes" id="UP000199006"/>
    </source>
</evidence>
<keyword evidence="4" id="KW-0067">ATP-binding</keyword>
<evidence type="ECO:0000256" key="3">
    <source>
        <dbReference type="ARBA" id="ARBA00022777"/>
    </source>
</evidence>
<dbReference type="PANTHER" id="PTHR28629:SF4">
    <property type="entry name" value="TRIOKINASE_FMN CYCLASE"/>
    <property type="match status" value="1"/>
</dbReference>
<dbReference type="SUPFAM" id="SSF82549">
    <property type="entry name" value="DAK1/DegV-like"/>
    <property type="match status" value="1"/>
</dbReference>
<name>A0A1I4GFU6_9FIRM</name>
<keyword evidence="2" id="KW-0547">Nucleotide-binding</keyword>
<organism evidence="6 7">
    <name type="scientific">Halanaerobium salsuginis</name>
    <dbReference type="NCBI Taxonomy" id="29563"/>
    <lineage>
        <taxon>Bacteria</taxon>
        <taxon>Bacillati</taxon>
        <taxon>Bacillota</taxon>
        <taxon>Clostridia</taxon>
        <taxon>Halanaerobiales</taxon>
        <taxon>Halanaerobiaceae</taxon>
        <taxon>Halanaerobium</taxon>
    </lineage>
</organism>
<dbReference type="GO" id="GO:0019563">
    <property type="term" value="P:glycerol catabolic process"/>
    <property type="evidence" value="ECO:0007669"/>
    <property type="project" value="TreeGrafter"/>
</dbReference>
<reference evidence="6 7" key="1">
    <citation type="submission" date="2016-10" db="EMBL/GenBank/DDBJ databases">
        <authorList>
            <person name="de Groot N.N."/>
        </authorList>
    </citation>
    <scope>NUCLEOTIDE SEQUENCE [LARGE SCALE GENOMIC DNA]</scope>
    <source>
        <strain evidence="6 7">ATCC 51327</strain>
    </source>
</reference>
<dbReference type="GO" id="GO:0005829">
    <property type="term" value="C:cytosol"/>
    <property type="evidence" value="ECO:0007669"/>
    <property type="project" value="TreeGrafter"/>
</dbReference>
<dbReference type="Pfam" id="PF02733">
    <property type="entry name" value="Dak1"/>
    <property type="match status" value="1"/>
</dbReference>
<dbReference type="PROSITE" id="PS51481">
    <property type="entry name" value="DHAK"/>
    <property type="match status" value="1"/>
</dbReference>
<dbReference type="Gene3D" id="3.30.1180.20">
    <property type="entry name" value="Dihydroxyacetone kinase, domain 2"/>
    <property type="match status" value="1"/>
</dbReference>
<dbReference type="OrthoDB" id="9806345at2"/>
<evidence type="ECO:0000256" key="2">
    <source>
        <dbReference type="ARBA" id="ARBA00022741"/>
    </source>
</evidence>
<keyword evidence="7" id="KW-1185">Reference proteome</keyword>
<gene>
    <name evidence="6" type="ORF">SAMN02983006_00698</name>
</gene>
<evidence type="ECO:0000256" key="1">
    <source>
        <dbReference type="ARBA" id="ARBA00022679"/>
    </source>
</evidence>
<evidence type="ECO:0000259" key="5">
    <source>
        <dbReference type="PROSITE" id="PS51481"/>
    </source>
</evidence>
<keyword evidence="3 6" id="KW-0418">Kinase</keyword>
<dbReference type="InterPro" id="IPR050861">
    <property type="entry name" value="Dihydroxyacetone_Kinase"/>
</dbReference>
<dbReference type="PANTHER" id="PTHR28629">
    <property type="entry name" value="TRIOKINASE/FMN CYCLASE"/>
    <property type="match status" value="1"/>
</dbReference>
<evidence type="ECO:0000256" key="4">
    <source>
        <dbReference type="ARBA" id="ARBA00022840"/>
    </source>
</evidence>
<dbReference type="GO" id="GO:0005524">
    <property type="term" value="F:ATP binding"/>
    <property type="evidence" value="ECO:0007669"/>
    <property type="project" value="UniProtKB-KW"/>
</dbReference>
<dbReference type="AlphaFoldDB" id="A0A1I4GFU6"/>
<dbReference type="GO" id="GO:0004371">
    <property type="term" value="F:glycerone kinase activity"/>
    <property type="evidence" value="ECO:0007669"/>
    <property type="project" value="InterPro"/>
</dbReference>
<dbReference type="EMBL" id="FOTI01000006">
    <property type="protein sequence ID" value="SFL28157.1"/>
    <property type="molecule type" value="Genomic_DNA"/>
</dbReference>
<dbReference type="Gene3D" id="3.40.50.10440">
    <property type="entry name" value="Dihydroxyacetone kinase, domain 1"/>
    <property type="match status" value="1"/>
</dbReference>
<dbReference type="NCBIfam" id="TIGR02363">
    <property type="entry name" value="dhaK1"/>
    <property type="match status" value="1"/>
</dbReference>
<proteinExistence type="predicted"/>
<evidence type="ECO:0000313" key="6">
    <source>
        <dbReference type="EMBL" id="SFL28157.1"/>
    </source>
</evidence>
<sequence length="330" mass="35235">MNKKLINNPDDVVSELIEGLVLAKSDKLDKLADYNVVVRKDAPVEKVALVSGGGSGHEPAHAGYVGPGMLDAAVAGDVFTSPTPDAIFEAIKAVDSGKGVLLVIKNYTGDVMNFEMAAELAEAEGIEVEQVIVNDDVAVEDSLYTTGRRGVAGTVFVHKIAGAKAAAGADLKEVKRTAEKVIANVRSKGVAINPCRLPSAKESTFKLAEDEIEMGIGIHGEPGTERTKIKSVDQIVSELLSDIIADLPFTKDDKVALMVNGMGGTPLMELYIATRKAINFLTEQEIDVAKTYTGEFMTSLEMEGLSLTLLKLDNDLTELLNAETEINLFK</sequence>
<dbReference type="InterPro" id="IPR012736">
    <property type="entry name" value="DhaK_1"/>
</dbReference>
<accession>A0A1I4GFU6</accession>
<dbReference type="FunFam" id="3.30.1180.20:FF:000001">
    <property type="entry name" value="Dihydroxyacetone kinase 1"/>
    <property type="match status" value="1"/>
</dbReference>
<feature type="domain" description="DhaK" evidence="5">
    <location>
        <begin position="8"/>
        <end position="329"/>
    </location>
</feature>
<protein>
    <submittedName>
        <fullName evidence="6">Dihydroxyacetone kinase DhaK subunit</fullName>
    </submittedName>
</protein>
<dbReference type="InterPro" id="IPR004006">
    <property type="entry name" value="DhaK_dom"/>
</dbReference>
<dbReference type="Proteomes" id="UP000199006">
    <property type="component" value="Unassembled WGS sequence"/>
</dbReference>